<keyword evidence="27" id="KW-1185">Reference proteome</keyword>
<comment type="catalytic activity">
    <reaction evidence="20">
        <text>L-threonyl-[protein] + ATP = O-phospho-L-threonyl-[protein] + ADP + H(+)</text>
        <dbReference type="Rhea" id="RHEA:46608"/>
        <dbReference type="Rhea" id="RHEA-COMP:11060"/>
        <dbReference type="Rhea" id="RHEA-COMP:11605"/>
        <dbReference type="ChEBI" id="CHEBI:15378"/>
        <dbReference type="ChEBI" id="CHEBI:30013"/>
        <dbReference type="ChEBI" id="CHEBI:30616"/>
        <dbReference type="ChEBI" id="CHEBI:61977"/>
        <dbReference type="ChEBI" id="CHEBI:456216"/>
        <dbReference type="EC" id="2.7.11.1"/>
    </reaction>
</comment>
<evidence type="ECO:0000256" key="22">
    <source>
        <dbReference type="PROSITE-ProRule" id="PRU10141"/>
    </source>
</evidence>
<evidence type="ECO:0000256" key="13">
    <source>
        <dbReference type="ARBA" id="ARBA00022741"/>
    </source>
</evidence>
<keyword evidence="16 23" id="KW-1133">Transmembrane helix</keyword>
<gene>
    <name evidence="26" type="ORF">CIPAW_15G048800</name>
</gene>
<dbReference type="FunFam" id="3.80.10.10:FF:000275">
    <property type="entry name" value="Leucine-rich repeat receptor-like protein kinase"/>
    <property type="match status" value="1"/>
</dbReference>
<evidence type="ECO:0000256" key="8">
    <source>
        <dbReference type="ARBA" id="ARBA00022614"/>
    </source>
</evidence>
<evidence type="ECO:0000256" key="19">
    <source>
        <dbReference type="ARBA" id="ARBA00023180"/>
    </source>
</evidence>
<evidence type="ECO:0000256" key="6">
    <source>
        <dbReference type="ARBA" id="ARBA00022527"/>
    </source>
</evidence>
<keyword evidence="5" id="KW-1003">Cell membrane</keyword>
<dbReference type="GO" id="GO:0004674">
    <property type="term" value="F:protein serine/threonine kinase activity"/>
    <property type="evidence" value="ECO:0007669"/>
    <property type="project" value="UniProtKB-KW"/>
</dbReference>
<organism evidence="26 27">
    <name type="scientific">Carya illinoinensis</name>
    <name type="common">Pecan</name>
    <dbReference type="NCBI Taxonomy" id="32201"/>
    <lineage>
        <taxon>Eukaryota</taxon>
        <taxon>Viridiplantae</taxon>
        <taxon>Streptophyta</taxon>
        <taxon>Embryophyta</taxon>
        <taxon>Tracheophyta</taxon>
        <taxon>Spermatophyta</taxon>
        <taxon>Magnoliopsida</taxon>
        <taxon>eudicotyledons</taxon>
        <taxon>Gunneridae</taxon>
        <taxon>Pentapetalae</taxon>
        <taxon>rosids</taxon>
        <taxon>fabids</taxon>
        <taxon>Fagales</taxon>
        <taxon>Juglandaceae</taxon>
        <taxon>Carya</taxon>
    </lineage>
</organism>
<feature type="transmembrane region" description="Helical" evidence="23">
    <location>
        <begin position="627"/>
        <end position="653"/>
    </location>
</feature>
<dbReference type="SMART" id="SM00369">
    <property type="entry name" value="LRR_TYP"/>
    <property type="match status" value="8"/>
</dbReference>
<dbReference type="FunFam" id="1.10.510.10:FF:000358">
    <property type="entry name" value="Putative leucine-rich repeat receptor-like serine/threonine-protein kinase"/>
    <property type="match status" value="1"/>
</dbReference>
<dbReference type="PROSITE" id="PS00108">
    <property type="entry name" value="PROTEIN_KINASE_ST"/>
    <property type="match status" value="1"/>
</dbReference>
<dbReference type="PROSITE" id="PS51450">
    <property type="entry name" value="LRR"/>
    <property type="match status" value="1"/>
</dbReference>
<dbReference type="GO" id="GO:0005524">
    <property type="term" value="F:ATP binding"/>
    <property type="evidence" value="ECO:0007669"/>
    <property type="project" value="UniProtKB-UniRule"/>
</dbReference>
<dbReference type="InterPro" id="IPR003591">
    <property type="entry name" value="Leu-rich_rpt_typical-subtyp"/>
</dbReference>
<feature type="binding site" evidence="22">
    <location>
        <position position="714"/>
    </location>
    <ligand>
        <name>ATP</name>
        <dbReference type="ChEBI" id="CHEBI:30616"/>
    </ligand>
</feature>
<name>A0A8T1NBV8_CARIL</name>
<evidence type="ECO:0000256" key="2">
    <source>
        <dbReference type="ARBA" id="ARBA00008684"/>
    </source>
</evidence>
<evidence type="ECO:0000256" key="20">
    <source>
        <dbReference type="ARBA" id="ARBA00047899"/>
    </source>
</evidence>
<dbReference type="AlphaFoldDB" id="A0A8T1NBV8"/>
<keyword evidence="14" id="KW-0418">Kinase</keyword>
<dbReference type="InterPro" id="IPR013210">
    <property type="entry name" value="LRR_N_plant-typ"/>
</dbReference>
<dbReference type="PROSITE" id="PS00107">
    <property type="entry name" value="PROTEIN_KINASE_ATP"/>
    <property type="match status" value="1"/>
</dbReference>
<dbReference type="Pfam" id="PF00560">
    <property type="entry name" value="LRR_1"/>
    <property type="match status" value="7"/>
</dbReference>
<comment type="subcellular location">
    <subcellularLocation>
        <location evidence="1">Cell membrane</location>
        <topology evidence="1">Single-pass type I membrane protein</topology>
    </subcellularLocation>
</comment>
<protein>
    <recommendedName>
        <fullName evidence="4">non-specific serine/threonine protein kinase</fullName>
        <ecNumber evidence="4">2.7.11.1</ecNumber>
    </recommendedName>
</protein>
<evidence type="ECO:0000256" key="11">
    <source>
        <dbReference type="ARBA" id="ARBA00022729"/>
    </source>
</evidence>
<evidence type="ECO:0000256" key="14">
    <source>
        <dbReference type="ARBA" id="ARBA00022777"/>
    </source>
</evidence>
<dbReference type="GO" id="GO:0033612">
    <property type="term" value="F:receptor serine/threonine kinase binding"/>
    <property type="evidence" value="ECO:0007669"/>
    <property type="project" value="TreeGrafter"/>
</dbReference>
<keyword evidence="11 24" id="KW-0732">Signal</keyword>
<keyword evidence="6" id="KW-0723">Serine/threonine-protein kinase</keyword>
<dbReference type="GO" id="GO:0005886">
    <property type="term" value="C:plasma membrane"/>
    <property type="evidence" value="ECO:0007669"/>
    <property type="project" value="UniProtKB-SubCell"/>
</dbReference>
<keyword evidence="9" id="KW-0808">Transferase</keyword>
<evidence type="ECO:0000256" key="18">
    <source>
        <dbReference type="ARBA" id="ARBA00023170"/>
    </source>
</evidence>
<dbReference type="Pfam" id="PF23598">
    <property type="entry name" value="LRR_14"/>
    <property type="match status" value="1"/>
</dbReference>
<dbReference type="Proteomes" id="UP000811609">
    <property type="component" value="Chromosome 15"/>
</dbReference>
<comment type="caution">
    <text evidence="26">The sequence shown here is derived from an EMBL/GenBank/DDBJ whole genome shotgun (WGS) entry which is preliminary data.</text>
</comment>
<dbReference type="InterPro" id="IPR050647">
    <property type="entry name" value="Plant_LRR-RLKs"/>
</dbReference>
<keyword evidence="15 22" id="KW-0067">ATP-binding</keyword>
<dbReference type="InterPro" id="IPR000719">
    <property type="entry name" value="Prot_kinase_dom"/>
</dbReference>
<evidence type="ECO:0000256" key="21">
    <source>
        <dbReference type="ARBA" id="ARBA00048679"/>
    </source>
</evidence>
<comment type="similarity">
    <text evidence="2">Belongs to the protein kinase superfamily. Ser/Thr protein kinase family.</text>
</comment>
<evidence type="ECO:0000256" key="3">
    <source>
        <dbReference type="ARBA" id="ARBA00009592"/>
    </source>
</evidence>
<dbReference type="FunFam" id="3.30.200.20:FF:000432">
    <property type="entry name" value="LRR receptor-like serine/threonine-protein kinase EFR"/>
    <property type="match status" value="1"/>
</dbReference>
<keyword evidence="19" id="KW-0325">Glycoprotein</keyword>
<dbReference type="InterPro" id="IPR017441">
    <property type="entry name" value="Protein_kinase_ATP_BS"/>
</dbReference>
<evidence type="ECO:0000256" key="5">
    <source>
        <dbReference type="ARBA" id="ARBA00022475"/>
    </source>
</evidence>
<dbReference type="FunFam" id="3.80.10.10:FF:000288">
    <property type="entry name" value="LRR receptor-like serine/threonine-protein kinase EFR"/>
    <property type="match status" value="1"/>
</dbReference>
<evidence type="ECO:0000256" key="4">
    <source>
        <dbReference type="ARBA" id="ARBA00012513"/>
    </source>
</evidence>
<reference evidence="26" key="1">
    <citation type="submission" date="2020-12" db="EMBL/GenBank/DDBJ databases">
        <title>WGS assembly of Carya illinoinensis cv. Pawnee.</title>
        <authorList>
            <person name="Platts A."/>
            <person name="Shu S."/>
            <person name="Wright S."/>
            <person name="Barry K."/>
            <person name="Edger P."/>
            <person name="Pires J.C."/>
            <person name="Schmutz J."/>
        </authorList>
    </citation>
    <scope>NUCLEOTIDE SEQUENCE</scope>
    <source>
        <tissue evidence="26">Leaf</tissue>
    </source>
</reference>
<dbReference type="InterPro" id="IPR001611">
    <property type="entry name" value="Leu-rich_rpt"/>
</dbReference>
<keyword evidence="18" id="KW-0675">Receptor</keyword>
<keyword evidence="8" id="KW-0433">Leucine-rich repeat</keyword>
<feature type="signal peptide" evidence="24">
    <location>
        <begin position="1"/>
        <end position="22"/>
    </location>
</feature>
<evidence type="ECO:0000256" key="17">
    <source>
        <dbReference type="ARBA" id="ARBA00023136"/>
    </source>
</evidence>
<keyword evidence="7" id="KW-0597">Phosphoprotein</keyword>
<evidence type="ECO:0000256" key="7">
    <source>
        <dbReference type="ARBA" id="ARBA00022553"/>
    </source>
</evidence>
<accession>A0A8T1NBV8</accession>
<sequence length="991" mass="108576">MLQATLLFVPTFFICMFLAVESATLSLVTDKEALISFKSGISKDPSNHLSSWDKDTSPCNWTGVVCNKSGQRVVGLDLSGSRLVGSISPHVGNLSFIQSLQLQDNQFTGMLPDQIGNLFRLEVLNISFNRVEVVLPSNISRWTQLKILDLTKNNIEGRIPEGLSYLTKLEVLKLGKNRLSGAIPPSIGNLSSLFNINFRTNNLNGIIPSELGRLQNLKELDLSVNHLSGIIPPSLYNISSLVSFALGSNQLSGEIPGDIGIKLPNLLDFFVCFNKLTGHIPWSLHSLTNIYSIRMSHNFLEGTVPPGLGNLSALRMYIIGSNRIRSGKDGLNFITSLRNSTLLYCLGIEANHLEGVIPGSIGNLSKVLSILSMGGNRIYGNIPTSIGGLTGLNFLNLTDNLISGEIPPEIGLLEKLQKLGLAKNQFSGSIPNSLGDLQQLTQIDLSGNSLLGKIPPAFGNLKNLFSMDLSNNRFNGSIPKKLLNLPSLSTVLNLSKNFLSGPIPEEISLRSVQTIDVSDNLLSGSIPNSIQSCQSLEKLFMARNMLSGPIPDNMEEVKGLDTLDLSCNQLSGSIPVELQNLQALESLNLSFNNFEGIVPSGGVFSNLSRVHLEGNPKLSQGRRGKTVLAKVLVITSILVTLVLCVIFGSLLYIKRRKPKMEKFSETFKGRHQMVSYNEIRQGTGTFNQENFIGKGSFGSVYKGYLRQGIAIAVKVLDTEKKSSWKSFFAECEALRNVRHRNLVRLITSCSSIDFKNMGFLALVYEFMSNGSLEDWLEGKRKHVNGQALNVVERLNVVVDVACGLDYLHHDCEVPVVHCDLKPSNILLSDEMTAKLGDFGLARLLTERTGNQSHISSTNVLKGSIGYIPPEYGLGEKISTSGDVYSFGVILLELFTGKNPTHESFIGGQNLIRWVQLSFPANVEQILNPELLAQMSNLRHNDKLISHDAQLECLITILGVGLSCTTDSRDLRISIRDAFQKLRSARDSLLKP</sequence>
<dbReference type="Pfam" id="PF08263">
    <property type="entry name" value="LRRNT_2"/>
    <property type="match status" value="1"/>
</dbReference>
<dbReference type="Pfam" id="PF00069">
    <property type="entry name" value="Pkinase"/>
    <property type="match status" value="1"/>
</dbReference>
<evidence type="ECO:0000256" key="12">
    <source>
        <dbReference type="ARBA" id="ARBA00022737"/>
    </source>
</evidence>
<keyword evidence="10 23" id="KW-0812">Transmembrane</keyword>
<evidence type="ECO:0000256" key="23">
    <source>
        <dbReference type="SAM" id="Phobius"/>
    </source>
</evidence>
<keyword evidence="17 23" id="KW-0472">Membrane</keyword>
<dbReference type="FunFam" id="3.80.10.10:FF:000041">
    <property type="entry name" value="LRR receptor-like serine/threonine-protein kinase ERECTA"/>
    <property type="match status" value="1"/>
</dbReference>
<evidence type="ECO:0000313" key="27">
    <source>
        <dbReference type="Proteomes" id="UP000811609"/>
    </source>
</evidence>
<feature type="chain" id="PRO_5035838215" description="non-specific serine/threonine protein kinase" evidence="24">
    <location>
        <begin position="23"/>
        <end position="991"/>
    </location>
</feature>
<dbReference type="EMBL" id="CM031823">
    <property type="protein sequence ID" value="KAG6626447.1"/>
    <property type="molecule type" value="Genomic_DNA"/>
</dbReference>
<dbReference type="EC" id="2.7.11.1" evidence="4"/>
<evidence type="ECO:0000256" key="10">
    <source>
        <dbReference type="ARBA" id="ARBA00022692"/>
    </source>
</evidence>
<keyword evidence="13 22" id="KW-0547">Nucleotide-binding</keyword>
<evidence type="ECO:0000259" key="25">
    <source>
        <dbReference type="PROSITE" id="PS50011"/>
    </source>
</evidence>
<evidence type="ECO:0000256" key="16">
    <source>
        <dbReference type="ARBA" id="ARBA00022989"/>
    </source>
</evidence>
<evidence type="ECO:0000256" key="15">
    <source>
        <dbReference type="ARBA" id="ARBA00022840"/>
    </source>
</evidence>
<dbReference type="PANTHER" id="PTHR48056:SF89">
    <property type="entry name" value="OS06G0585982 PROTEIN"/>
    <property type="match status" value="1"/>
</dbReference>
<keyword evidence="12" id="KW-0677">Repeat</keyword>
<evidence type="ECO:0000256" key="9">
    <source>
        <dbReference type="ARBA" id="ARBA00022679"/>
    </source>
</evidence>
<dbReference type="SMART" id="SM00220">
    <property type="entry name" value="S_TKc"/>
    <property type="match status" value="1"/>
</dbReference>
<evidence type="ECO:0000256" key="1">
    <source>
        <dbReference type="ARBA" id="ARBA00004251"/>
    </source>
</evidence>
<dbReference type="InterPro" id="IPR055414">
    <property type="entry name" value="LRR_R13L4/SHOC2-like"/>
</dbReference>
<dbReference type="PANTHER" id="PTHR48056">
    <property type="entry name" value="LRR RECEPTOR-LIKE SERINE/THREONINE-PROTEIN KINASE-RELATED"/>
    <property type="match status" value="1"/>
</dbReference>
<dbReference type="InterPro" id="IPR008271">
    <property type="entry name" value="Ser/Thr_kinase_AS"/>
</dbReference>
<comment type="catalytic activity">
    <reaction evidence="21">
        <text>L-seryl-[protein] + ATP = O-phospho-L-seryl-[protein] + ADP + H(+)</text>
        <dbReference type="Rhea" id="RHEA:17989"/>
        <dbReference type="Rhea" id="RHEA-COMP:9863"/>
        <dbReference type="Rhea" id="RHEA-COMP:11604"/>
        <dbReference type="ChEBI" id="CHEBI:15378"/>
        <dbReference type="ChEBI" id="CHEBI:29999"/>
        <dbReference type="ChEBI" id="CHEBI:30616"/>
        <dbReference type="ChEBI" id="CHEBI:83421"/>
        <dbReference type="ChEBI" id="CHEBI:456216"/>
        <dbReference type="EC" id="2.7.11.1"/>
    </reaction>
</comment>
<evidence type="ECO:0000256" key="24">
    <source>
        <dbReference type="SAM" id="SignalP"/>
    </source>
</evidence>
<proteinExistence type="inferred from homology"/>
<dbReference type="CDD" id="cd14066">
    <property type="entry name" value="STKc_IRAK"/>
    <property type="match status" value="1"/>
</dbReference>
<comment type="similarity">
    <text evidence="3">Belongs to the RLP family.</text>
</comment>
<feature type="domain" description="Protein kinase" evidence="25">
    <location>
        <begin position="686"/>
        <end position="949"/>
    </location>
</feature>
<evidence type="ECO:0000313" key="26">
    <source>
        <dbReference type="EMBL" id="KAG6626447.1"/>
    </source>
</evidence>
<dbReference type="SMART" id="SM00365">
    <property type="entry name" value="LRR_SD22"/>
    <property type="match status" value="5"/>
</dbReference>
<dbReference type="PROSITE" id="PS50011">
    <property type="entry name" value="PROTEIN_KINASE_DOM"/>
    <property type="match status" value="1"/>
</dbReference>